<protein>
    <submittedName>
        <fullName evidence="1">Uncharacterized protein</fullName>
    </submittedName>
</protein>
<accession>H6SRY1</accession>
<dbReference type="OrthoDB" id="9918503at2"/>
<keyword evidence="2" id="KW-1185">Reference proteome</keyword>
<dbReference type="PATRIC" id="fig|1150469.3.peg.1180"/>
<organism evidence="1 2">
    <name type="scientific">Pararhodospirillum photometricum DSM 122</name>
    <dbReference type="NCBI Taxonomy" id="1150469"/>
    <lineage>
        <taxon>Bacteria</taxon>
        <taxon>Pseudomonadati</taxon>
        <taxon>Pseudomonadota</taxon>
        <taxon>Alphaproteobacteria</taxon>
        <taxon>Rhodospirillales</taxon>
        <taxon>Rhodospirillaceae</taxon>
        <taxon>Pararhodospirillum</taxon>
    </lineage>
</organism>
<dbReference type="KEGG" id="rpm:RSPPHO_01034"/>
<name>H6SRY1_PARPM</name>
<dbReference type="AlphaFoldDB" id="H6SRY1"/>
<evidence type="ECO:0000313" key="2">
    <source>
        <dbReference type="Proteomes" id="UP000033220"/>
    </source>
</evidence>
<reference evidence="1 2" key="1">
    <citation type="submission" date="2012-02" db="EMBL/GenBank/DDBJ databases">
        <title>Shotgun genome sequence of Phaeospirillum photometricum DSM 122.</title>
        <authorList>
            <person name="Duquesne K."/>
            <person name="Sturgis J."/>
        </authorList>
    </citation>
    <scope>NUCLEOTIDE SEQUENCE [LARGE SCALE GENOMIC DNA]</scope>
    <source>
        <strain evidence="2">DSM122</strain>
    </source>
</reference>
<proteinExistence type="predicted"/>
<evidence type="ECO:0000313" key="1">
    <source>
        <dbReference type="EMBL" id="CCG07660.1"/>
    </source>
</evidence>
<sequence>MPLPPCLADADPVLRRWWQRVVREDLDDAFLATVLTLVEALRRTPAEAQRLGQKRLAGYHRAAALAPSTGQARSRLERKAAVIDALLRHAPAPLALPADEGPTPQTVVRRGAAAPITWLRDQGRLDDAEALAALRLRRVIEGLTRPLMARVSHLDGVPGAAEASGPGRVLDLLPGELALEHSRLYLPWAAEVNGWARRPPYRPLPLILDVVVYDRGLDAVRRRHHCSADTAFADLKAGLALYARRAGLGRFSPRRPLDAEGAVM</sequence>
<dbReference type="RefSeq" id="WP_014414300.1">
    <property type="nucleotide sequence ID" value="NC_017059.1"/>
</dbReference>
<dbReference type="STRING" id="1150469.RSPPHO_01034"/>
<dbReference type="EMBL" id="HE663493">
    <property type="protein sequence ID" value="CCG07660.1"/>
    <property type="molecule type" value="Genomic_DNA"/>
</dbReference>
<dbReference type="HOGENOM" id="CLU_1053267_0_0_5"/>
<gene>
    <name evidence="1" type="ORF">RSPPHO_01034</name>
</gene>
<dbReference type="Proteomes" id="UP000033220">
    <property type="component" value="Chromosome DSM 122"/>
</dbReference>